<dbReference type="AlphaFoldDB" id="B6TP10"/>
<proteinExistence type="evidence at transcript level"/>
<dbReference type="InterPro" id="IPR036574">
    <property type="entry name" value="Scorpion_toxin-like_sf"/>
</dbReference>
<sequence>MALSSRRMAAAPFFVVVLLVLVAAERTMGRVVVEETLCLSQSHAFKGVCLSNTNCDNVCKTEKFTGGECKMDGVMRKCYCKKVC</sequence>
<evidence type="ECO:0000256" key="1">
    <source>
        <dbReference type="ARBA" id="ARBA00022729"/>
    </source>
</evidence>
<evidence type="ECO:0000259" key="4">
    <source>
        <dbReference type="SMART" id="SM00505"/>
    </source>
</evidence>
<dbReference type="OrthoDB" id="1480833at2759"/>
<dbReference type="InterPro" id="IPR003614">
    <property type="entry name" value="Knottins"/>
</dbReference>
<protein>
    <submittedName>
        <fullName evidence="5">Low-molecular-weight cysteine-rich protein LCR69</fullName>
    </submittedName>
</protein>
<dbReference type="CDD" id="cd00107">
    <property type="entry name" value="Knot1"/>
    <property type="match status" value="1"/>
</dbReference>
<keyword evidence="2" id="KW-1015">Disulfide bond</keyword>
<evidence type="ECO:0000256" key="3">
    <source>
        <dbReference type="SAM" id="SignalP"/>
    </source>
</evidence>
<reference evidence="5" key="1">
    <citation type="journal article" date="2009" name="Plant Mol. Biol.">
        <title>Insights into corn genes derived from large-scale cDNA sequencing.</title>
        <authorList>
            <person name="Alexandrov N.N."/>
            <person name="Brover V.V."/>
            <person name="Freidin S."/>
            <person name="Troukhan M.E."/>
            <person name="Tatarinova T.V."/>
            <person name="Zhang H."/>
            <person name="Swaller T.J."/>
            <person name="Lu Y.P."/>
            <person name="Bouck J."/>
            <person name="Flavell R.B."/>
            <person name="Feldmann K.A."/>
        </authorList>
    </citation>
    <scope>NUCLEOTIDE SEQUENCE</scope>
</reference>
<dbReference type="GeneID" id="100285747"/>
<dbReference type="ExpressionAtlas" id="B6TP10">
    <property type="expression patterns" value="baseline"/>
</dbReference>
<evidence type="ECO:0000313" key="5">
    <source>
        <dbReference type="EMBL" id="ACG38843.1"/>
    </source>
</evidence>
<dbReference type="Pfam" id="PF00304">
    <property type="entry name" value="Gamma-thionin"/>
    <property type="match status" value="1"/>
</dbReference>
<name>B6TP10_MAIZE</name>
<dbReference type="PRINTS" id="PR00288">
    <property type="entry name" value="PUROTHIONIN"/>
</dbReference>
<organism evidence="5">
    <name type="scientific">Zea mays</name>
    <name type="common">Maize</name>
    <dbReference type="NCBI Taxonomy" id="4577"/>
    <lineage>
        <taxon>Eukaryota</taxon>
        <taxon>Viridiplantae</taxon>
        <taxon>Streptophyta</taxon>
        <taxon>Embryophyta</taxon>
        <taxon>Tracheophyta</taxon>
        <taxon>Spermatophyta</taxon>
        <taxon>Magnoliopsida</taxon>
        <taxon>Liliopsida</taxon>
        <taxon>Poales</taxon>
        <taxon>Poaceae</taxon>
        <taxon>PACMAD clade</taxon>
        <taxon>Panicoideae</taxon>
        <taxon>Andropogonodae</taxon>
        <taxon>Andropogoneae</taxon>
        <taxon>Tripsacinae</taxon>
        <taxon>Zea</taxon>
    </lineage>
</organism>
<dbReference type="RefSeq" id="NP_001152951.2">
    <property type="nucleotide sequence ID" value="NM_001159479.2"/>
</dbReference>
<dbReference type="Gene3D" id="3.30.30.10">
    <property type="entry name" value="Knottin, scorpion toxin-like"/>
    <property type="match status" value="1"/>
</dbReference>
<evidence type="ECO:0000256" key="2">
    <source>
        <dbReference type="ARBA" id="ARBA00023157"/>
    </source>
</evidence>
<dbReference type="InterPro" id="IPR008176">
    <property type="entry name" value="Defensin_plant"/>
</dbReference>
<accession>B6TP10</accession>
<dbReference type="KEGG" id="zma:100285747"/>
<dbReference type="EMBL" id="EU973700">
    <property type="protein sequence ID" value="ACG45818.1"/>
    <property type="molecule type" value="mRNA"/>
</dbReference>
<keyword evidence="1 3" id="KW-0732">Signal</keyword>
<feature type="domain" description="Knottins-like" evidence="4">
    <location>
        <begin position="37"/>
        <end position="84"/>
    </location>
</feature>
<dbReference type="SUPFAM" id="SSF57095">
    <property type="entry name" value="Scorpion toxin-like"/>
    <property type="match status" value="1"/>
</dbReference>
<dbReference type="EMBL" id="EU966725">
    <property type="protein sequence ID" value="ACG38843.1"/>
    <property type="molecule type" value="mRNA"/>
</dbReference>
<feature type="chain" id="PRO_5010106870" evidence="3">
    <location>
        <begin position="25"/>
        <end position="84"/>
    </location>
</feature>
<dbReference type="GO" id="GO:0006952">
    <property type="term" value="P:defense response"/>
    <property type="evidence" value="ECO:0007669"/>
    <property type="project" value="InterPro"/>
</dbReference>
<feature type="signal peptide" evidence="3">
    <location>
        <begin position="1"/>
        <end position="24"/>
    </location>
</feature>
<dbReference type="PANTHER" id="PTHR33147:SF28">
    <property type="entry name" value="DEFENSIN-LIKE PROTEIN 6"/>
    <property type="match status" value="1"/>
</dbReference>
<dbReference type="PANTHER" id="PTHR33147">
    <property type="entry name" value="DEFENSIN-LIKE PROTEIN 1"/>
    <property type="match status" value="1"/>
</dbReference>
<dbReference type="SMART" id="SM00505">
    <property type="entry name" value="Knot1"/>
    <property type="match status" value="1"/>
</dbReference>